<keyword evidence="5 6" id="KW-0269">Exonuclease</keyword>
<protein>
    <recommendedName>
        <fullName evidence="6">Exodeoxyribonuclease 7 small subunit</fullName>
        <ecNumber evidence="6">3.1.11.6</ecNumber>
    </recommendedName>
    <alternativeName>
        <fullName evidence="6">Exodeoxyribonuclease VII small subunit</fullName>
        <shortName evidence="6">Exonuclease VII small subunit</shortName>
    </alternativeName>
</protein>
<dbReference type="EC" id="3.1.11.6" evidence="6"/>
<evidence type="ECO:0000256" key="4">
    <source>
        <dbReference type="ARBA" id="ARBA00022801"/>
    </source>
</evidence>
<organism evidence="8 9">
    <name type="scientific">Anaeromyxobacter paludicola</name>
    <dbReference type="NCBI Taxonomy" id="2918171"/>
    <lineage>
        <taxon>Bacteria</taxon>
        <taxon>Pseudomonadati</taxon>
        <taxon>Myxococcota</taxon>
        <taxon>Myxococcia</taxon>
        <taxon>Myxococcales</taxon>
        <taxon>Cystobacterineae</taxon>
        <taxon>Anaeromyxobacteraceae</taxon>
        <taxon>Anaeromyxobacter</taxon>
    </lineage>
</organism>
<comment type="subunit">
    <text evidence="6">Heterooligomer composed of large and small subunits.</text>
</comment>
<keyword evidence="4 6" id="KW-0378">Hydrolase</keyword>
<comment type="function">
    <text evidence="6">Bidirectionally degrades single-stranded DNA into large acid-insoluble oligonucleotides, which are then degraded further into small acid-soluble oligonucleotides.</text>
</comment>
<dbReference type="PANTHER" id="PTHR34137">
    <property type="entry name" value="EXODEOXYRIBONUCLEASE 7 SMALL SUBUNIT"/>
    <property type="match status" value="1"/>
</dbReference>
<dbReference type="HAMAP" id="MF_00337">
    <property type="entry name" value="Exonuc_7_S"/>
    <property type="match status" value="1"/>
</dbReference>
<evidence type="ECO:0000256" key="2">
    <source>
        <dbReference type="ARBA" id="ARBA00022490"/>
    </source>
</evidence>
<proteinExistence type="inferred from homology"/>
<comment type="catalytic activity">
    <reaction evidence="6">
        <text>Exonucleolytic cleavage in either 5'- to 3'- or 3'- to 5'-direction to yield nucleoside 5'-phosphates.</text>
        <dbReference type="EC" id="3.1.11.6"/>
    </reaction>
</comment>
<evidence type="ECO:0000313" key="8">
    <source>
        <dbReference type="EMBL" id="BDG08328.1"/>
    </source>
</evidence>
<accession>A0ABN6N846</accession>
<comment type="subcellular location">
    <subcellularLocation>
        <location evidence="6">Cytoplasm</location>
    </subcellularLocation>
</comment>
<feature type="coiled-coil region" evidence="7">
    <location>
        <begin position="55"/>
        <end position="82"/>
    </location>
</feature>
<comment type="similarity">
    <text evidence="1 6">Belongs to the XseB family.</text>
</comment>
<dbReference type="NCBIfam" id="TIGR01280">
    <property type="entry name" value="xseB"/>
    <property type="match status" value="1"/>
</dbReference>
<evidence type="ECO:0000256" key="6">
    <source>
        <dbReference type="HAMAP-Rule" id="MF_00337"/>
    </source>
</evidence>
<keyword evidence="7" id="KW-0175">Coiled coil</keyword>
<dbReference type="RefSeq" id="WP_248345510.1">
    <property type="nucleotide sequence ID" value="NZ_AP025592.1"/>
</dbReference>
<gene>
    <name evidence="6" type="primary">xseB</name>
    <name evidence="8" type="ORF">AMPC_14410</name>
</gene>
<dbReference type="Gene3D" id="1.10.287.1040">
    <property type="entry name" value="Exonuclease VII, small subunit"/>
    <property type="match status" value="1"/>
</dbReference>
<dbReference type="Proteomes" id="UP001162734">
    <property type="component" value="Chromosome"/>
</dbReference>
<name>A0ABN6N846_9BACT</name>
<evidence type="ECO:0000256" key="7">
    <source>
        <dbReference type="SAM" id="Coils"/>
    </source>
</evidence>
<dbReference type="InterPro" id="IPR003761">
    <property type="entry name" value="Exonuc_VII_S"/>
</dbReference>
<sequence length="93" mass="9865">MSPTSERPNAKDDSQAGEAYDALVARLEQVVGELESGSLPLEASIEKFAEGVRLAREASRKLDEAERRVEVLVRNADGGEEAVPLEAAGKGNG</sequence>
<evidence type="ECO:0000256" key="1">
    <source>
        <dbReference type="ARBA" id="ARBA00009998"/>
    </source>
</evidence>
<evidence type="ECO:0000313" key="9">
    <source>
        <dbReference type="Proteomes" id="UP001162734"/>
    </source>
</evidence>
<reference evidence="9" key="1">
    <citation type="journal article" date="2022" name="Int. J. Syst. Evol. Microbiol.">
        <title>Anaeromyxobacter oryzae sp. nov., Anaeromyxobacter diazotrophicus sp. nov. and Anaeromyxobacter paludicola sp. nov., isolated from paddy soils.</title>
        <authorList>
            <person name="Itoh H."/>
            <person name="Xu Z."/>
            <person name="Mise K."/>
            <person name="Masuda Y."/>
            <person name="Ushijima N."/>
            <person name="Hayakawa C."/>
            <person name="Shiratori Y."/>
            <person name="Senoo K."/>
        </authorList>
    </citation>
    <scope>NUCLEOTIDE SEQUENCE [LARGE SCALE GENOMIC DNA]</scope>
    <source>
        <strain evidence="9">Red630</strain>
    </source>
</reference>
<dbReference type="PANTHER" id="PTHR34137:SF1">
    <property type="entry name" value="EXODEOXYRIBONUCLEASE 7 SMALL SUBUNIT"/>
    <property type="match status" value="1"/>
</dbReference>
<evidence type="ECO:0000256" key="5">
    <source>
        <dbReference type="ARBA" id="ARBA00022839"/>
    </source>
</evidence>
<dbReference type="EMBL" id="AP025592">
    <property type="protein sequence ID" value="BDG08328.1"/>
    <property type="molecule type" value="Genomic_DNA"/>
</dbReference>
<keyword evidence="3 6" id="KW-0540">Nuclease</keyword>
<keyword evidence="2 6" id="KW-0963">Cytoplasm</keyword>
<dbReference type="SUPFAM" id="SSF116842">
    <property type="entry name" value="XseB-like"/>
    <property type="match status" value="1"/>
</dbReference>
<dbReference type="InterPro" id="IPR037004">
    <property type="entry name" value="Exonuc_VII_ssu_sf"/>
</dbReference>
<keyword evidence="9" id="KW-1185">Reference proteome</keyword>
<dbReference type="Pfam" id="PF02609">
    <property type="entry name" value="Exonuc_VII_S"/>
    <property type="match status" value="1"/>
</dbReference>
<evidence type="ECO:0000256" key="3">
    <source>
        <dbReference type="ARBA" id="ARBA00022722"/>
    </source>
</evidence>